<dbReference type="GO" id="GO:0045944">
    <property type="term" value="P:positive regulation of transcription by RNA polymerase II"/>
    <property type="evidence" value="ECO:0007669"/>
    <property type="project" value="TreeGrafter"/>
</dbReference>
<dbReference type="PANTHER" id="PTHR13763:SF9">
    <property type="entry name" value="BRCA1-ASSOCIATED RING DOMAIN PROTEIN 1"/>
    <property type="match status" value="1"/>
</dbReference>
<dbReference type="Proteomes" id="UP000327013">
    <property type="component" value="Chromosome 1"/>
</dbReference>
<dbReference type="FunFam" id="3.40.50.10190:FF:000006">
    <property type="entry name" value="Breast cancer type 1 susceptibility protein homolog"/>
    <property type="match status" value="1"/>
</dbReference>
<dbReference type="SUPFAM" id="SSF52113">
    <property type="entry name" value="BRCT domain"/>
    <property type="match status" value="2"/>
</dbReference>
<dbReference type="Pfam" id="PF13771">
    <property type="entry name" value="zf-HC5HC2H"/>
    <property type="match status" value="1"/>
</dbReference>
<protein>
    <recommendedName>
        <fullName evidence="14">BRCA1-associated RING domain protein 1</fullName>
    </recommendedName>
</protein>
<dbReference type="InterPro" id="IPR001357">
    <property type="entry name" value="BRCT_dom"/>
</dbReference>
<dbReference type="PANTHER" id="PTHR13763">
    <property type="entry name" value="BREAST CANCER TYPE 1 SUSCEPTIBILITY PROTEIN BRCA1"/>
    <property type="match status" value="1"/>
</dbReference>
<comment type="subcellular location">
    <subcellularLocation>
        <location evidence="1">Nucleus</location>
    </subcellularLocation>
</comment>
<dbReference type="EMBL" id="CM017321">
    <property type="protein sequence ID" value="KAE7997869.1"/>
    <property type="molecule type" value="Genomic_DNA"/>
</dbReference>
<dbReference type="InterPro" id="IPR031099">
    <property type="entry name" value="BRCA1-associated"/>
</dbReference>
<dbReference type="InterPro" id="IPR036420">
    <property type="entry name" value="BRCT_dom_sf"/>
</dbReference>
<name>A0A5N6QGT0_9ROSI</name>
<keyword evidence="13" id="KW-1185">Reference proteome</keyword>
<evidence type="ECO:0000256" key="1">
    <source>
        <dbReference type="ARBA" id="ARBA00004123"/>
    </source>
</evidence>
<evidence type="ECO:0000313" key="13">
    <source>
        <dbReference type="Proteomes" id="UP000327013"/>
    </source>
</evidence>
<proteinExistence type="predicted"/>
<evidence type="ECO:0000259" key="11">
    <source>
        <dbReference type="PROSITE" id="PS51805"/>
    </source>
</evidence>
<dbReference type="AlphaFoldDB" id="A0A5N6QGT0"/>
<dbReference type="CDD" id="cd17734">
    <property type="entry name" value="BRCT_Bard1_rpt1"/>
    <property type="match status" value="1"/>
</dbReference>
<keyword evidence="7" id="KW-0234">DNA repair</keyword>
<feature type="domain" description="PHD-type" evidence="11">
    <location>
        <begin position="247"/>
        <end position="365"/>
    </location>
</feature>
<evidence type="ECO:0000256" key="3">
    <source>
        <dbReference type="ARBA" id="ARBA00022737"/>
    </source>
</evidence>
<dbReference type="PROSITE" id="PS51805">
    <property type="entry name" value="EPHD"/>
    <property type="match status" value="1"/>
</dbReference>
<evidence type="ECO:0000256" key="7">
    <source>
        <dbReference type="ARBA" id="ARBA00023204"/>
    </source>
</evidence>
<feature type="compositionally biased region" description="Basic and acidic residues" evidence="9">
    <location>
        <begin position="133"/>
        <end position="148"/>
    </location>
</feature>
<keyword evidence="4" id="KW-0227">DNA damage</keyword>
<evidence type="ECO:0000256" key="5">
    <source>
        <dbReference type="ARBA" id="ARBA00022771"/>
    </source>
</evidence>
<reference evidence="12 13" key="1">
    <citation type="submission" date="2019-06" db="EMBL/GenBank/DDBJ databases">
        <title>A chromosomal-level reference genome of Carpinus fangiana (Coryloideae, Betulaceae).</title>
        <authorList>
            <person name="Yang X."/>
            <person name="Wang Z."/>
            <person name="Zhang L."/>
            <person name="Hao G."/>
            <person name="Liu J."/>
            <person name="Yang Y."/>
        </authorList>
    </citation>
    <scope>NUCLEOTIDE SEQUENCE [LARGE SCALE GENOMIC DNA]</scope>
    <source>
        <strain evidence="12">Cfa_2016G</strain>
        <tissue evidence="12">Leaf</tissue>
    </source>
</reference>
<feature type="domain" description="BRCT" evidence="10">
    <location>
        <begin position="393"/>
        <end position="478"/>
    </location>
</feature>
<evidence type="ECO:0000256" key="6">
    <source>
        <dbReference type="ARBA" id="ARBA00022833"/>
    </source>
</evidence>
<dbReference type="OrthoDB" id="2384350at2759"/>
<evidence type="ECO:0000256" key="9">
    <source>
        <dbReference type="SAM" id="MobiDB-lite"/>
    </source>
</evidence>
<dbReference type="Gene3D" id="3.40.50.10190">
    <property type="entry name" value="BRCT domain"/>
    <property type="match status" value="2"/>
</dbReference>
<feature type="domain" description="BRCT" evidence="10">
    <location>
        <begin position="499"/>
        <end position="613"/>
    </location>
</feature>
<organism evidence="12 13">
    <name type="scientific">Carpinus fangiana</name>
    <dbReference type="NCBI Taxonomy" id="176857"/>
    <lineage>
        <taxon>Eukaryota</taxon>
        <taxon>Viridiplantae</taxon>
        <taxon>Streptophyta</taxon>
        <taxon>Embryophyta</taxon>
        <taxon>Tracheophyta</taxon>
        <taxon>Spermatophyta</taxon>
        <taxon>Magnoliopsida</taxon>
        <taxon>eudicotyledons</taxon>
        <taxon>Gunneridae</taxon>
        <taxon>Pentapetalae</taxon>
        <taxon>rosids</taxon>
        <taxon>fabids</taxon>
        <taxon>Fagales</taxon>
        <taxon>Betulaceae</taxon>
        <taxon>Carpinus</taxon>
    </lineage>
</organism>
<keyword evidence="5" id="KW-0863">Zinc-finger</keyword>
<keyword evidence="2" id="KW-0479">Metal-binding</keyword>
<dbReference type="PROSITE" id="PS50172">
    <property type="entry name" value="BRCT"/>
    <property type="match status" value="2"/>
</dbReference>
<dbReference type="GO" id="GO:0005634">
    <property type="term" value="C:nucleus"/>
    <property type="evidence" value="ECO:0007669"/>
    <property type="project" value="UniProtKB-SubCell"/>
</dbReference>
<evidence type="ECO:0000256" key="2">
    <source>
        <dbReference type="ARBA" id="ARBA00022723"/>
    </source>
</evidence>
<dbReference type="GO" id="GO:0008270">
    <property type="term" value="F:zinc ion binding"/>
    <property type="evidence" value="ECO:0007669"/>
    <property type="project" value="UniProtKB-KW"/>
</dbReference>
<dbReference type="InterPro" id="IPR013083">
    <property type="entry name" value="Znf_RING/FYVE/PHD"/>
</dbReference>
<dbReference type="GO" id="GO:0000724">
    <property type="term" value="P:double-strand break repair via homologous recombination"/>
    <property type="evidence" value="ECO:0007669"/>
    <property type="project" value="TreeGrafter"/>
</dbReference>
<feature type="region of interest" description="Disordered" evidence="9">
    <location>
        <begin position="122"/>
        <end position="159"/>
    </location>
</feature>
<gene>
    <name evidence="12" type="ORF">FH972_002466</name>
</gene>
<sequence>MGDSVSGGGGSRFLNPWVLHFQKMGLELKCPLCSCIPISTQLKSECPVCKVHYFNQDSRPAPYLENLVTIYKGLEASFSANFFQHVSSVSRNLPSLSLPAGPGGLEEPNVVEIEMNQVAQSLTNTPPSIGDAKGSDGDSHDQGNEHRPNNYLTKRAITKDSEDTIRQLGHDGSASETECGHLRSIKRQKKLDYGSSELSMKADGCIPPLVSLSEILPTPSSEFEVESRVPCAAAQQPVISDASFVHKSICAFCQSPEISEHTGPMLHYANGKMVVGDEATLSNVIHVHRLCVDWYVFLVFPVFPCDLVLAALGAKLKCSRCGQKGAALGCYAKSCRRSYHLPCAGQVSNCRWDHEKFLMLCPAHSSFKFPNERSRGPQQSKLWVAPKRAKKWVICGSALSSKEKVFVIEFASMCGATVTKYWNPNVTHVIAATDAQGACTRTLKVLMAILNGRWVLNIDWIKACMEAMHPVDEVPYEVCLDNHGCSDGPKTGRLMASNNAPKLFNGFKFYFSGDFVPEYKDDLQTLAVTAGGTVLKSKEELLSQSCDEEALVRVLIVYNLDSPQGCKVGEEVDILWNRLSEAQDVASDIGSQVIGHTWLVESIASCKLQPLVG</sequence>
<evidence type="ECO:0000256" key="4">
    <source>
        <dbReference type="ARBA" id="ARBA00022763"/>
    </source>
</evidence>
<dbReference type="Pfam" id="PF00533">
    <property type="entry name" value="BRCT"/>
    <property type="match status" value="1"/>
</dbReference>
<keyword evidence="6" id="KW-0862">Zinc</keyword>
<accession>A0A5N6QGT0</accession>
<dbReference type="Gene3D" id="3.30.40.10">
    <property type="entry name" value="Zinc/RING finger domain, C3HC4 (zinc finger)"/>
    <property type="match status" value="1"/>
</dbReference>
<evidence type="ECO:0000259" key="10">
    <source>
        <dbReference type="PROSITE" id="PS50172"/>
    </source>
</evidence>
<dbReference type="GO" id="GO:0004842">
    <property type="term" value="F:ubiquitin-protein transferase activity"/>
    <property type="evidence" value="ECO:0007669"/>
    <property type="project" value="TreeGrafter"/>
</dbReference>
<dbReference type="SMART" id="SM00292">
    <property type="entry name" value="BRCT"/>
    <property type="match status" value="2"/>
</dbReference>
<evidence type="ECO:0000313" key="12">
    <source>
        <dbReference type="EMBL" id="KAE7997869.1"/>
    </source>
</evidence>
<evidence type="ECO:0008006" key="14">
    <source>
        <dbReference type="Google" id="ProtNLM"/>
    </source>
</evidence>
<keyword evidence="8" id="KW-0539">Nucleus</keyword>
<keyword evidence="3" id="KW-0677">Repeat</keyword>
<dbReference type="InterPro" id="IPR034732">
    <property type="entry name" value="EPHD"/>
</dbReference>
<evidence type="ECO:0000256" key="8">
    <source>
        <dbReference type="ARBA" id="ARBA00023242"/>
    </source>
</evidence>